<dbReference type="InterPro" id="IPR001387">
    <property type="entry name" value="Cro/C1-type_HTH"/>
</dbReference>
<dbReference type="SMART" id="SM00530">
    <property type="entry name" value="HTH_XRE"/>
    <property type="match status" value="1"/>
</dbReference>
<gene>
    <name evidence="2" type="ORF">ATM17_40485</name>
</gene>
<dbReference type="KEGG" id="smaz:LH19_28485"/>
<accession>A0AAC9B0H1</accession>
<organism evidence="2 3">
    <name type="scientific">Sphingopyxis macrogoltabida</name>
    <name type="common">Sphingomonas macrogoltabidus</name>
    <dbReference type="NCBI Taxonomy" id="33050"/>
    <lineage>
        <taxon>Bacteria</taxon>
        <taxon>Pseudomonadati</taxon>
        <taxon>Pseudomonadota</taxon>
        <taxon>Alphaproteobacteria</taxon>
        <taxon>Sphingomonadales</taxon>
        <taxon>Sphingomonadaceae</taxon>
        <taxon>Sphingopyxis</taxon>
    </lineage>
</organism>
<dbReference type="Gene3D" id="1.10.260.40">
    <property type="entry name" value="lambda repressor-like DNA-binding domains"/>
    <property type="match status" value="1"/>
</dbReference>
<feature type="domain" description="HTH cro/C1-type" evidence="1">
    <location>
        <begin position="15"/>
        <end position="70"/>
    </location>
</feature>
<dbReference type="PROSITE" id="PS50943">
    <property type="entry name" value="HTH_CROC1"/>
    <property type="match status" value="1"/>
</dbReference>
<geneLocation type="plasmid" evidence="2 3">
    <name>unnamed2</name>
</geneLocation>
<reference evidence="2 3" key="2">
    <citation type="journal article" date="2016" name="Genome Announc.">
        <title>Complete Genome Sequence of Sphingopyxis macrogoltabida Strain 203N (NBRC 111659), a Polyethylene Glycol Degrader.</title>
        <authorList>
            <person name="Ohtsubo Y."/>
            <person name="Nonoyama S."/>
            <person name="Nagata Y."/>
            <person name="Numata M."/>
            <person name="Tsuchikane K."/>
            <person name="Hosoyama A."/>
            <person name="Yamazoe A."/>
            <person name="Tsuda M."/>
            <person name="Fujita N."/>
            <person name="Kawai F."/>
        </authorList>
    </citation>
    <scope>NUCLEOTIDE SEQUENCE [LARGE SCALE GENOMIC DNA]</scope>
    <source>
        <strain evidence="2 3">203N</strain>
    </source>
</reference>
<dbReference type="Proteomes" id="UP000076088">
    <property type="component" value="Plasmid unnamed2"/>
</dbReference>
<name>A0AAC9B0H1_SPHMC</name>
<dbReference type="AlphaFoldDB" id="A0AAC9B0H1"/>
<dbReference type="SUPFAM" id="SSF47413">
    <property type="entry name" value="lambda repressor-like DNA-binding domains"/>
    <property type="match status" value="1"/>
</dbReference>
<protein>
    <recommendedName>
        <fullName evidence="1">HTH cro/C1-type domain-containing protein</fullName>
    </recommendedName>
</protein>
<dbReference type="CDD" id="cd00093">
    <property type="entry name" value="HTH_XRE"/>
    <property type="match status" value="1"/>
</dbReference>
<sequence>MGQEDVMSTINPEKLIFLRKEAGLTAEALADAAHVGRATITRIENGKAGATRTETVKRLASTLKCQPADLFKPPEPDQARSLFNDRAPLDLSISTAAQNALELVAMRYNETRETILELAPLLFDLVARESLFERNERLTELSARRDAVAGMDRHFSHLGGRFLHDWQAEEVEVLEETSIRNRDLRASHVLESDSIEDAFVPLDYDEECDNPFVGHLKRRIQAVQRDGDEAPSIDVWPIWRSPTYDIGGQEALVVAQGDEELARAILTGAIPLARLPKSLRVPGAEEARLAWMRQQKAQHDEKLQELLGDLLIDVTG</sequence>
<evidence type="ECO:0000313" key="2">
    <source>
        <dbReference type="EMBL" id="AMU92956.1"/>
    </source>
</evidence>
<reference evidence="3" key="1">
    <citation type="submission" date="2015-11" db="EMBL/GenBank/DDBJ databases">
        <title>Complete genome sequence of a polyethylene-glycol degrader Sphingopyxis macrogoltabida 203N (NBRC 111659).</title>
        <authorList>
            <person name="Yoshiyuki O."/>
            <person name="Shouta N."/>
            <person name="Nagata Y."/>
            <person name="Numata M."/>
            <person name="Tsuchikane K."/>
            <person name="Hosoyama A."/>
            <person name="Yamazoe A."/>
            <person name="Tsuda M."/>
            <person name="Fujita N."/>
            <person name="Kawai F."/>
        </authorList>
    </citation>
    <scope>NUCLEOTIDE SEQUENCE [LARGE SCALE GENOMIC DNA]</scope>
    <source>
        <strain evidence="3">203N</strain>
        <plasmid evidence="3">unnamed2</plasmid>
    </source>
</reference>
<dbReference type="InterPro" id="IPR010982">
    <property type="entry name" value="Lambda_DNA-bd_dom_sf"/>
</dbReference>
<keyword evidence="3" id="KW-1185">Reference proteome</keyword>
<dbReference type="EMBL" id="CP013346">
    <property type="protein sequence ID" value="AMU92956.1"/>
    <property type="molecule type" value="Genomic_DNA"/>
</dbReference>
<proteinExistence type="predicted"/>
<dbReference type="GO" id="GO:0003677">
    <property type="term" value="F:DNA binding"/>
    <property type="evidence" value="ECO:0007669"/>
    <property type="project" value="InterPro"/>
</dbReference>
<dbReference type="Pfam" id="PF13560">
    <property type="entry name" value="HTH_31"/>
    <property type="match status" value="1"/>
</dbReference>
<evidence type="ECO:0000313" key="3">
    <source>
        <dbReference type="Proteomes" id="UP000076088"/>
    </source>
</evidence>
<keyword evidence="2" id="KW-0614">Plasmid</keyword>
<evidence type="ECO:0000259" key="1">
    <source>
        <dbReference type="PROSITE" id="PS50943"/>
    </source>
</evidence>